<dbReference type="Gene3D" id="3.30.565.10">
    <property type="entry name" value="Histidine kinase-like ATPase, C-terminal domain"/>
    <property type="match status" value="1"/>
</dbReference>
<dbReference type="InterPro" id="IPR036890">
    <property type="entry name" value="HATPase_C_sf"/>
</dbReference>
<keyword evidence="3" id="KW-0808">Transferase</keyword>
<protein>
    <submittedName>
        <fullName evidence="3">Histidine kinase-like protein</fullName>
    </submittedName>
</protein>
<evidence type="ECO:0000313" key="4">
    <source>
        <dbReference type="Proteomes" id="UP000315628"/>
    </source>
</evidence>
<gene>
    <name evidence="3" type="ORF">FB557_0410</name>
</gene>
<keyword evidence="4" id="KW-1185">Reference proteome</keyword>
<sequence>MSEDSKDVARGLLNEFGADPGDGQARTVRAQWKGEVIPAIREVITEDLHERGVPEQVVDECELVVTELVTNAFRHATPLADQCVRVHWKVRGEVVEVEVSDGGGENKPKPAAPNLWATSGRGLRIVRSLAHEWGVSEDEKRVTVWASLGGPSRRRVGS</sequence>
<dbReference type="GO" id="GO:0004674">
    <property type="term" value="F:protein serine/threonine kinase activity"/>
    <property type="evidence" value="ECO:0007669"/>
    <property type="project" value="UniProtKB-KW"/>
</dbReference>
<dbReference type="SUPFAM" id="SSF55874">
    <property type="entry name" value="ATPase domain of HSP90 chaperone/DNA topoisomerase II/histidine kinase"/>
    <property type="match status" value="1"/>
</dbReference>
<dbReference type="Proteomes" id="UP000315628">
    <property type="component" value="Unassembled WGS sequence"/>
</dbReference>
<proteinExistence type="predicted"/>
<name>A0A560WH87_9MICO</name>
<dbReference type="CDD" id="cd16936">
    <property type="entry name" value="HATPase_RsbW-like"/>
    <property type="match status" value="1"/>
</dbReference>
<dbReference type="EMBL" id="VIUW01000001">
    <property type="protein sequence ID" value="TWD16864.1"/>
    <property type="molecule type" value="Genomic_DNA"/>
</dbReference>
<evidence type="ECO:0000259" key="2">
    <source>
        <dbReference type="Pfam" id="PF13581"/>
    </source>
</evidence>
<dbReference type="PANTHER" id="PTHR35526:SF3">
    <property type="entry name" value="ANTI-SIGMA-F FACTOR RSBW"/>
    <property type="match status" value="1"/>
</dbReference>
<evidence type="ECO:0000313" key="3">
    <source>
        <dbReference type="EMBL" id="TWD16864.1"/>
    </source>
</evidence>
<dbReference type="InterPro" id="IPR050267">
    <property type="entry name" value="Anti-sigma-factor_SerPK"/>
</dbReference>
<reference evidence="3 4" key="1">
    <citation type="submission" date="2019-06" db="EMBL/GenBank/DDBJ databases">
        <title>Sequencing the genomes of 1000 actinobacteria strains.</title>
        <authorList>
            <person name="Klenk H.-P."/>
        </authorList>
    </citation>
    <scope>NUCLEOTIDE SEQUENCE [LARGE SCALE GENOMIC DNA]</scope>
    <source>
        <strain evidence="3 4">DSM 18935</strain>
    </source>
</reference>
<comment type="caution">
    <text evidence="3">The sequence shown here is derived from an EMBL/GenBank/DDBJ whole genome shotgun (WGS) entry which is preliminary data.</text>
</comment>
<dbReference type="Pfam" id="PF13581">
    <property type="entry name" value="HATPase_c_2"/>
    <property type="match status" value="1"/>
</dbReference>
<feature type="domain" description="Histidine kinase/HSP90-like ATPase" evidence="2">
    <location>
        <begin position="37"/>
        <end position="146"/>
    </location>
</feature>
<keyword evidence="3" id="KW-0418">Kinase</keyword>
<organism evidence="3 4">
    <name type="scientific">Marihabitans asiaticum</name>
    <dbReference type="NCBI Taxonomy" id="415218"/>
    <lineage>
        <taxon>Bacteria</taxon>
        <taxon>Bacillati</taxon>
        <taxon>Actinomycetota</taxon>
        <taxon>Actinomycetes</taxon>
        <taxon>Micrococcales</taxon>
        <taxon>Intrasporangiaceae</taxon>
        <taxon>Marihabitans</taxon>
    </lineage>
</organism>
<dbReference type="RefSeq" id="WP_246074321.1">
    <property type="nucleotide sequence ID" value="NZ_BAAAYT010000002.1"/>
</dbReference>
<evidence type="ECO:0000256" key="1">
    <source>
        <dbReference type="ARBA" id="ARBA00022527"/>
    </source>
</evidence>
<dbReference type="AlphaFoldDB" id="A0A560WH87"/>
<keyword evidence="1" id="KW-0723">Serine/threonine-protein kinase</keyword>
<dbReference type="PANTHER" id="PTHR35526">
    <property type="entry name" value="ANTI-SIGMA-F FACTOR RSBW-RELATED"/>
    <property type="match status" value="1"/>
</dbReference>
<dbReference type="InterPro" id="IPR003594">
    <property type="entry name" value="HATPase_dom"/>
</dbReference>
<accession>A0A560WH87</accession>